<dbReference type="InterPro" id="IPR036034">
    <property type="entry name" value="PDZ_sf"/>
</dbReference>
<comment type="caution">
    <text evidence="17">The sequence shown here is derived from an EMBL/GenBank/DDBJ whole genome shotgun (WGS) entry which is preliminary data.</text>
</comment>
<feature type="region of interest" description="Disordered" evidence="14">
    <location>
        <begin position="397"/>
        <end position="418"/>
    </location>
</feature>
<dbReference type="InterPro" id="IPR001478">
    <property type="entry name" value="PDZ"/>
</dbReference>
<dbReference type="SUPFAM" id="SSF50156">
    <property type="entry name" value="PDZ domain-like"/>
    <property type="match status" value="2"/>
</dbReference>
<feature type="compositionally biased region" description="Low complexity" evidence="14">
    <location>
        <begin position="34"/>
        <end position="50"/>
    </location>
</feature>
<comment type="subcellular location">
    <subcellularLocation>
        <location evidence="2">Periplasm</location>
    </subcellularLocation>
</comment>
<evidence type="ECO:0000256" key="3">
    <source>
        <dbReference type="ARBA" id="ARBA00010541"/>
    </source>
</evidence>
<keyword evidence="12" id="KW-0346">Stress response</keyword>
<evidence type="ECO:0000256" key="12">
    <source>
        <dbReference type="ARBA" id="ARBA00023016"/>
    </source>
</evidence>
<dbReference type="PANTHER" id="PTHR22939:SF130">
    <property type="entry name" value="PERIPLASMIC SERINE ENDOPROTEASE DEGP-LIKE-RELATED"/>
    <property type="match status" value="1"/>
</dbReference>
<evidence type="ECO:0000256" key="8">
    <source>
        <dbReference type="ARBA" id="ARBA00022737"/>
    </source>
</evidence>
<evidence type="ECO:0000256" key="9">
    <source>
        <dbReference type="ARBA" id="ARBA00022764"/>
    </source>
</evidence>
<evidence type="ECO:0000256" key="2">
    <source>
        <dbReference type="ARBA" id="ARBA00004418"/>
    </source>
</evidence>
<dbReference type="EC" id="3.4.21.107" evidence="4"/>
<proteinExistence type="inferred from homology"/>
<evidence type="ECO:0000256" key="4">
    <source>
        <dbReference type="ARBA" id="ARBA00013035"/>
    </source>
</evidence>
<dbReference type="PRINTS" id="PR00834">
    <property type="entry name" value="PROTEASES2C"/>
</dbReference>
<protein>
    <recommendedName>
        <fullName evidence="5">Probable periplasmic serine endoprotease DegP-like</fullName>
        <ecNumber evidence="4">3.4.21.107</ecNumber>
    </recommendedName>
    <alternativeName>
        <fullName evidence="13">Protease Do</fullName>
    </alternativeName>
</protein>
<evidence type="ECO:0000259" key="16">
    <source>
        <dbReference type="PROSITE" id="PS50106"/>
    </source>
</evidence>
<organism evidence="17 18">
    <name type="scientific">Paracoccus angustae</name>
    <dbReference type="NCBI Taxonomy" id="1671480"/>
    <lineage>
        <taxon>Bacteria</taxon>
        <taxon>Pseudomonadati</taxon>
        <taxon>Pseudomonadota</taxon>
        <taxon>Alphaproteobacteria</taxon>
        <taxon>Rhodobacterales</taxon>
        <taxon>Paracoccaceae</taxon>
        <taxon>Paracoccus</taxon>
    </lineage>
</organism>
<evidence type="ECO:0000313" key="17">
    <source>
        <dbReference type="EMBL" id="MFC3630415.1"/>
    </source>
</evidence>
<evidence type="ECO:0000256" key="15">
    <source>
        <dbReference type="SAM" id="SignalP"/>
    </source>
</evidence>
<keyword evidence="10 17" id="KW-0378">Hydrolase</keyword>
<dbReference type="GO" id="GO:0016787">
    <property type="term" value="F:hydrolase activity"/>
    <property type="evidence" value="ECO:0007669"/>
    <property type="project" value="UniProtKB-KW"/>
</dbReference>
<comment type="similarity">
    <text evidence="3">Belongs to the peptidase S1C family.</text>
</comment>
<dbReference type="Proteomes" id="UP001595539">
    <property type="component" value="Unassembled WGS sequence"/>
</dbReference>
<evidence type="ECO:0000256" key="11">
    <source>
        <dbReference type="ARBA" id="ARBA00022825"/>
    </source>
</evidence>
<dbReference type="InterPro" id="IPR001940">
    <property type="entry name" value="Peptidase_S1C"/>
</dbReference>
<dbReference type="RefSeq" id="WP_377762077.1">
    <property type="nucleotide sequence ID" value="NZ_JBHRXY010000010.1"/>
</dbReference>
<comment type="catalytic activity">
    <reaction evidence="1">
        <text>Acts on substrates that are at least partially unfolded. The cleavage site P1 residue is normally between a pair of hydrophobic residues, such as Val-|-Val.</text>
        <dbReference type="EC" id="3.4.21.107"/>
    </reaction>
</comment>
<evidence type="ECO:0000256" key="14">
    <source>
        <dbReference type="SAM" id="MobiDB-lite"/>
    </source>
</evidence>
<feature type="signal peptide" evidence="15">
    <location>
        <begin position="1"/>
        <end position="24"/>
    </location>
</feature>
<dbReference type="CDD" id="cd10839">
    <property type="entry name" value="cpPDZ1_DegP-like"/>
    <property type="match status" value="1"/>
</dbReference>
<keyword evidence="9" id="KW-0574">Periplasm</keyword>
<evidence type="ECO:0000256" key="10">
    <source>
        <dbReference type="ARBA" id="ARBA00022801"/>
    </source>
</evidence>
<feature type="domain" description="PDZ" evidence="16">
    <location>
        <begin position="310"/>
        <end position="388"/>
    </location>
</feature>
<keyword evidence="7 15" id="KW-0732">Signal</keyword>
<dbReference type="Gene3D" id="2.40.10.120">
    <property type="match status" value="1"/>
</dbReference>
<dbReference type="Pfam" id="PF13365">
    <property type="entry name" value="Trypsin_2"/>
    <property type="match status" value="1"/>
</dbReference>
<keyword evidence="6" id="KW-0645">Protease</keyword>
<name>A0ABV7U656_9RHOB</name>
<dbReference type="Pfam" id="PF13180">
    <property type="entry name" value="PDZ_2"/>
    <property type="match status" value="1"/>
</dbReference>
<dbReference type="NCBIfam" id="TIGR02037">
    <property type="entry name" value="degP_htrA_DO"/>
    <property type="match status" value="1"/>
</dbReference>
<evidence type="ECO:0000313" key="18">
    <source>
        <dbReference type="Proteomes" id="UP001595539"/>
    </source>
</evidence>
<feature type="region of interest" description="Disordered" evidence="14">
    <location>
        <begin position="30"/>
        <end position="60"/>
    </location>
</feature>
<keyword evidence="11" id="KW-0720">Serine protease</keyword>
<dbReference type="SMART" id="SM00228">
    <property type="entry name" value="PDZ"/>
    <property type="match status" value="2"/>
</dbReference>
<dbReference type="SUPFAM" id="SSF50494">
    <property type="entry name" value="Trypsin-like serine proteases"/>
    <property type="match status" value="1"/>
</dbReference>
<dbReference type="Gene3D" id="2.30.42.10">
    <property type="match status" value="2"/>
</dbReference>
<reference evidence="18" key="1">
    <citation type="journal article" date="2019" name="Int. J. Syst. Evol. Microbiol.">
        <title>The Global Catalogue of Microorganisms (GCM) 10K type strain sequencing project: providing services to taxonomists for standard genome sequencing and annotation.</title>
        <authorList>
            <consortium name="The Broad Institute Genomics Platform"/>
            <consortium name="The Broad Institute Genome Sequencing Center for Infectious Disease"/>
            <person name="Wu L."/>
            <person name="Ma J."/>
        </authorList>
    </citation>
    <scope>NUCLEOTIDE SEQUENCE [LARGE SCALE GENOMIC DNA]</scope>
    <source>
        <strain evidence="18">KCTC 42473</strain>
    </source>
</reference>
<dbReference type="Pfam" id="PF00595">
    <property type="entry name" value="PDZ"/>
    <property type="match status" value="1"/>
</dbReference>
<feature type="domain" description="PDZ" evidence="16">
    <location>
        <begin position="394"/>
        <end position="504"/>
    </location>
</feature>
<dbReference type="EMBL" id="JBHRXY010000010">
    <property type="protein sequence ID" value="MFC3630415.1"/>
    <property type="molecule type" value="Genomic_DNA"/>
</dbReference>
<keyword evidence="8" id="KW-0677">Repeat</keyword>
<accession>A0ABV7U656</accession>
<evidence type="ECO:0000256" key="6">
    <source>
        <dbReference type="ARBA" id="ARBA00022670"/>
    </source>
</evidence>
<keyword evidence="18" id="KW-1185">Reference proteome</keyword>
<evidence type="ECO:0000256" key="7">
    <source>
        <dbReference type="ARBA" id="ARBA00022729"/>
    </source>
</evidence>
<dbReference type="PANTHER" id="PTHR22939">
    <property type="entry name" value="SERINE PROTEASE FAMILY S1C HTRA-RELATED"/>
    <property type="match status" value="1"/>
</dbReference>
<gene>
    <name evidence="17" type="ORF">ACFOM8_13260</name>
</gene>
<sequence>MKTFSPRHLLTASALAVTVGLGYAAAQDAQPDISPEASQQAQEAANNNEPLSAPATGSSQVMPDSFADLVQQVAPAVVNITTSAVVAQPTGGEGGPMFPEGSPFSDLFRDFGIPGVPGQPGPGGPRMPQRSNALGSGFVISSDGFIVTNNHVIEGADEIEVEFYSGEVLAAKVVGTDPNTDVALLKVESDEALPFVKFGNSDEARVGDWVLALGNPLGQGFSASSGIVSARNRELSGTYDDYLQTDAAINRGNSGGPLFNLQGEVVGVNTAILSPNGGSIGIGFSMASNVVSSVVEQLREFGETRRGWLGVKIQDVTPDMAEALGLTAESGAMVTDVPEGPAKEAGMRAGDVITSFDGSPVEDTRSLVRRVAEAPAGEPVEVVVQRQDGPVTLSVTLGRRETAEGTGGSPQAEGNATPEDILGMSLSVLTPEMAQEMGLDGDVRGLVIREIDPASEAAEKGLAPGDIITEAGQQPVASIRDLNARIDEVREAGRKSLLVLVRRNGEPRFVALPVGES</sequence>
<dbReference type="InterPro" id="IPR009003">
    <property type="entry name" value="Peptidase_S1_PA"/>
</dbReference>
<dbReference type="PROSITE" id="PS50106">
    <property type="entry name" value="PDZ"/>
    <property type="match status" value="2"/>
</dbReference>
<feature type="chain" id="PRO_5045966415" description="Probable periplasmic serine endoprotease DegP-like" evidence="15">
    <location>
        <begin position="25"/>
        <end position="517"/>
    </location>
</feature>
<dbReference type="InterPro" id="IPR011782">
    <property type="entry name" value="Pept_S1C_Do"/>
</dbReference>
<evidence type="ECO:0000256" key="1">
    <source>
        <dbReference type="ARBA" id="ARBA00001772"/>
    </source>
</evidence>
<evidence type="ECO:0000256" key="5">
    <source>
        <dbReference type="ARBA" id="ARBA00013958"/>
    </source>
</evidence>
<evidence type="ECO:0000256" key="13">
    <source>
        <dbReference type="ARBA" id="ARBA00032850"/>
    </source>
</evidence>